<proteinExistence type="predicted"/>
<evidence type="ECO:0000256" key="5">
    <source>
        <dbReference type="SAM" id="Phobius"/>
    </source>
</evidence>
<keyword evidence="8" id="KW-1185">Reference proteome</keyword>
<reference evidence="7 8" key="1">
    <citation type="submission" date="2024-08" db="EMBL/GenBank/DDBJ databases">
        <title>Whole-genome sequencing of halo(alkali)philic microorganisms from hypersaline lakes.</title>
        <authorList>
            <person name="Sorokin D.Y."/>
            <person name="Merkel A.Y."/>
            <person name="Messina E."/>
            <person name="Yakimov M."/>
        </authorList>
    </citation>
    <scope>NUCLEOTIDE SEQUENCE [LARGE SCALE GENOMIC DNA]</scope>
    <source>
        <strain evidence="7 8">Cl-TMA</strain>
    </source>
</reference>
<organism evidence="7 8">
    <name type="scientific">Thiohalorhabdus methylotrophus</name>
    <dbReference type="NCBI Taxonomy" id="3242694"/>
    <lineage>
        <taxon>Bacteria</taxon>
        <taxon>Pseudomonadati</taxon>
        <taxon>Pseudomonadota</taxon>
        <taxon>Gammaproteobacteria</taxon>
        <taxon>Thiohalorhabdales</taxon>
        <taxon>Thiohalorhabdaceae</taxon>
        <taxon>Thiohalorhabdus</taxon>
    </lineage>
</organism>
<keyword evidence="3 5" id="KW-1133">Transmembrane helix</keyword>
<accession>A0ABV4TV05</accession>
<feature type="transmembrane region" description="Helical" evidence="5">
    <location>
        <begin position="37"/>
        <end position="57"/>
    </location>
</feature>
<evidence type="ECO:0000256" key="2">
    <source>
        <dbReference type="ARBA" id="ARBA00022692"/>
    </source>
</evidence>
<dbReference type="Pfam" id="PF06305">
    <property type="entry name" value="LapA_dom"/>
    <property type="match status" value="1"/>
</dbReference>
<dbReference type="EMBL" id="JBGUAW010000005">
    <property type="protein sequence ID" value="MFA9460807.1"/>
    <property type="molecule type" value="Genomic_DNA"/>
</dbReference>
<dbReference type="Proteomes" id="UP001575181">
    <property type="component" value="Unassembled WGS sequence"/>
</dbReference>
<dbReference type="RefSeq" id="WP_373655594.1">
    <property type="nucleotide sequence ID" value="NZ_JBGUAW010000005.1"/>
</dbReference>
<comment type="caution">
    <text evidence="7">The sequence shown here is derived from an EMBL/GenBank/DDBJ whole genome shotgun (WGS) entry which is preliminary data.</text>
</comment>
<name>A0ABV4TV05_9GAMM</name>
<dbReference type="InterPro" id="IPR010445">
    <property type="entry name" value="LapA_dom"/>
</dbReference>
<keyword evidence="1" id="KW-1003">Cell membrane</keyword>
<protein>
    <submittedName>
        <fullName evidence="7">Lipopolysaccharide assembly protein LapA domain-containing protein</fullName>
    </submittedName>
</protein>
<feature type="domain" description="Lipopolysaccharide assembly protein A" evidence="6">
    <location>
        <begin position="21"/>
        <end position="69"/>
    </location>
</feature>
<evidence type="ECO:0000313" key="7">
    <source>
        <dbReference type="EMBL" id="MFA9460807.1"/>
    </source>
</evidence>
<keyword evidence="4 5" id="KW-0472">Membrane</keyword>
<evidence type="ECO:0000259" key="6">
    <source>
        <dbReference type="Pfam" id="PF06305"/>
    </source>
</evidence>
<evidence type="ECO:0000256" key="4">
    <source>
        <dbReference type="ARBA" id="ARBA00023136"/>
    </source>
</evidence>
<sequence length="71" mass="8315">MYYKLLLALVLLILVLIFVLQNTTIVDINFLVWKFTLSRGLLVLIVLLVGMLIGWLGRAQMAHRNRKRHRL</sequence>
<evidence type="ECO:0000313" key="8">
    <source>
        <dbReference type="Proteomes" id="UP001575181"/>
    </source>
</evidence>
<evidence type="ECO:0000256" key="3">
    <source>
        <dbReference type="ARBA" id="ARBA00022989"/>
    </source>
</evidence>
<keyword evidence="2 5" id="KW-0812">Transmembrane</keyword>
<gene>
    <name evidence="7" type="ORF">ACERLL_08210</name>
</gene>
<evidence type="ECO:0000256" key="1">
    <source>
        <dbReference type="ARBA" id="ARBA00022475"/>
    </source>
</evidence>